<evidence type="ECO:0000313" key="2">
    <source>
        <dbReference type="Proteomes" id="UP000006729"/>
    </source>
</evidence>
<proteinExistence type="predicted"/>
<evidence type="ECO:0000313" key="1">
    <source>
        <dbReference type="EMBL" id="KAI9399159.1"/>
    </source>
</evidence>
<comment type="caution">
    <text evidence="1">The sequence shown here is derived from an EMBL/GenBank/DDBJ whole genome shotgun (WGS) entry which is preliminary data.</text>
</comment>
<gene>
    <name evidence="1" type="ORF">POPTR_002G057450v4</name>
</gene>
<dbReference type="EMBL" id="CM009291">
    <property type="protein sequence ID" value="KAI9399159.1"/>
    <property type="molecule type" value="Genomic_DNA"/>
</dbReference>
<organism evidence="1 2">
    <name type="scientific">Populus trichocarpa</name>
    <name type="common">Western balsam poplar</name>
    <name type="synonym">Populus balsamifera subsp. trichocarpa</name>
    <dbReference type="NCBI Taxonomy" id="3694"/>
    <lineage>
        <taxon>Eukaryota</taxon>
        <taxon>Viridiplantae</taxon>
        <taxon>Streptophyta</taxon>
        <taxon>Embryophyta</taxon>
        <taxon>Tracheophyta</taxon>
        <taxon>Spermatophyta</taxon>
        <taxon>Magnoliopsida</taxon>
        <taxon>eudicotyledons</taxon>
        <taxon>Gunneridae</taxon>
        <taxon>Pentapetalae</taxon>
        <taxon>rosids</taxon>
        <taxon>fabids</taxon>
        <taxon>Malpighiales</taxon>
        <taxon>Salicaceae</taxon>
        <taxon>Saliceae</taxon>
        <taxon>Populus</taxon>
    </lineage>
</organism>
<dbReference type="Proteomes" id="UP000006729">
    <property type="component" value="Chromosome 2"/>
</dbReference>
<sequence>MPSGTSLMGIEHIHRSLRIGRHINRETFSNSRVRRAKEERERELHPCFFTCNTFASAILQEADISQKMESREILYCLCLQLVCYLSHFNTILYQTSMGSGEPSSVSTYELKNSSSCLLLP</sequence>
<accession>A0ACC0TCA7</accession>
<keyword evidence="2" id="KW-1185">Reference proteome</keyword>
<protein>
    <submittedName>
        <fullName evidence="1">Uncharacterized protein</fullName>
    </submittedName>
</protein>
<name>A0ACC0TCA7_POPTR</name>
<reference evidence="1 2" key="1">
    <citation type="journal article" date="2006" name="Science">
        <title>The genome of black cottonwood, Populus trichocarpa (Torr. &amp; Gray).</title>
        <authorList>
            <person name="Tuskan G.A."/>
            <person name="Difazio S."/>
            <person name="Jansson S."/>
            <person name="Bohlmann J."/>
            <person name="Grigoriev I."/>
            <person name="Hellsten U."/>
            <person name="Putnam N."/>
            <person name="Ralph S."/>
            <person name="Rombauts S."/>
            <person name="Salamov A."/>
            <person name="Schein J."/>
            <person name="Sterck L."/>
            <person name="Aerts A."/>
            <person name="Bhalerao R.R."/>
            <person name="Bhalerao R.P."/>
            <person name="Blaudez D."/>
            <person name="Boerjan W."/>
            <person name="Brun A."/>
            <person name="Brunner A."/>
            <person name="Busov V."/>
            <person name="Campbell M."/>
            <person name="Carlson J."/>
            <person name="Chalot M."/>
            <person name="Chapman J."/>
            <person name="Chen G.L."/>
            <person name="Cooper D."/>
            <person name="Coutinho P.M."/>
            <person name="Couturier J."/>
            <person name="Covert S."/>
            <person name="Cronk Q."/>
            <person name="Cunningham R."/>
            <person name="Davis J."/>
            <person name="Degroeve S."/>
            <person name="Dejardin A."/>
            <person name="Depamphilis C."/>
            <person name="Detter J."/>
            <person name="Dirks B."/>
            <person name="Dubchak I."/>
            <person name="Duplessis S."/>
            <person name="Ehlting J."/>
            <person name="Ellis B."/>
            <person name="Gendler K."/>
            <person name="Goodstein D."/>
            <person name="Gribskov M."/>
            <person name="Grimwood J."/>
            <person name="Groover A."/>
            <person name="Gunter L."/>
            <person name="Hamberger B."/>
            <person name="Heinze B."/>
            <person name="Helariutta Y."/>
            <person name="Henrissat B."/>
            <person name="Holligan D."/>
            <person name="Holt R."/>
            <person name="Huang W."/>
            <person name="Islam-Faridi N."/>
            <person name="Jones S."/>
            <person name="Jones-Rhoades M."/>
            <person name="Jorgensen R."/>
            <person name="Joshi C."/>
            <person name="Kangasjarvi J."/>
            <person name="Karlsson J."/>
            <person name="Kelleher C."/>
            <person name="Kirkpatrick R."/>
            <person name="Kirst M."/>
            <person name="Kohler A."/>
            <person name="Kalluri U."/>
            <person name="Larimer F."/>
            <person name="Leebens-Mack J."/>
            <person name="Leple J.C."/>
            <person name="Locascio P."/>
            <person name="Lou Y."/>
            <person name="Lucas S."/>
            <person name="Martin F."/>
            <person name="Montanini B."/>
            <person name="Napoli C."/>
            <person name="Nelson D.R."/>
            <person name="Nelson C."/>
            <person name="Nieminen K."/>
            <person name="Nilsson O."/>
            <person name="Pereda V."/>
            <person name="Peter G."/>
            <person name="Philippe R."/>
            <person name="Pilate G."/>
            <person name="Poliakov A."/>
            <person name="Razumovskaya J."/>
            <person name="Richardson P."/>
            <person name="Rinaldi C."/>
            <person name="Ritland K."/>
            <person name="Rouze P."/>
            <person name="Ryaboy D."/>
            <person name="Schmutz J."/>
            <person name="Schrader J."/>
            <person name="Segerman B."/>
            <person name="Shin H."/>
            <person name="Siddiqui A."/>
            <person name="Sterky F."/>
            <person name="Terry A."/>
            <person name="Tsai C.J."/>
            <person name="Uberbacher E."/>
            <person name="Unneberg P."/>
            <person name="Vahala J."/>
            <person name="Wall K."/>
            <person name="Wessler S."/>
            <person name="Yang G."/>
            <person name="Yin T."/>
            <person name="Douglas C."/>
            <person name="Marra M."/>
            <person name="Sandberg G."/>
            <person name="Van de Peer Y."/>
            <person name="Rokhsar D."/>
        </authorList>
    </citation>
    <scope>NUCLEOTIDE SEQUENCE [LARGE SCALE GENOMIC DNA]</scope>
    <source>
        <strain evidence="2">cv. Nisqually</strain>
    </source>
</reference>